<keyword evidence="1" id="KW-1133">Transmembrane helix</keyword>
<gene>
    <name evidence="2" type="ORF">SAMN05444170_0641</name>
</gene>
<dbReference type="NCBIfam" id="TIGR02532">
    <property type="entry name" value="IV_pilin_GFxxxE"/>
    <property type="match status" value="1"/>
</dbReference>
<dbReference type="Gene3D" id="3.30.700.10">
    <property type="entry name" value="Glycoprotein, Type 4 Pilin"/>
    <property type="match status" value="1"/>
</dbReference>
<dbReference type="Pfam" id="PF07963">
    <property type="entry name" value="N_methyl"/>
    <property type="match status" value="1"/>
</dbReference>
<dbReference type="AlphaFoldDB" id="A0A1M7T2I9"/>
<sequence>MPKMNKASERERGFTLLEMVCVLALIAMLAAILLPFVPRHTTRSRLQAYVLQTAALLKEDRNAAIRRGTGVATLVDPGSRVIRSGASADMIRIPDDVHFEALLPRTCNQREALSTISFLASGMSCGGAVALTRADVGYEVRVNWLTGRIEIVSKNAAN</sequence>
<evidence type="ECO:0000313" key="3">
    <source>
        <dbReference type="Proteomes" id="UP000184096"/>
    </source>
</evidence>
<evidence type="ECO:0000313" key="2">
    <source>
        <dbReference type="EMBL" id="SHN64909.1"/>
    </source>
</evidence>
<keyword evidence="1" id="KW-0472">Membrane</keyword>
<dbReference type="SUPFAM" id="SSF54523">
    <property type="entry name" value="Pili subunits"/>
    <property type="match status" value="1"/>
</dbReference>
<feature type="transmembrane region" description="Helical" evidence="1">
    <location>
        <begin position="12"/>
        <end position="37"/>
    </location>
</feature>
<organism evidence="2 3">
    <name type="scientific">Bradyrhizobium erythrophlei</name>
    <dbReference type="NCBI Taxonomy" id="1437360"/>
    <lineage>
        <taxon>Bacteria</taxon>
        <taxon>Pseudomonadati</taxon>
        <taxon>Pseudomonadota</taxon>
        <taxon>Alphaproteobacteria</taxon>
        <taxon>Hyphomicrobiales</taxon>
        <taxon>Nitrobacteraceae</taxon>
        <taxon>Bradyrhizobium</taxon>
    </lineage>
</organism>
<dbReference type="InterPro" id="IPR045584">
    <property type="entry name" value="Pilin-like"/>
</dbReference>
<name>A0A1M7T2I9_9BRAD</name>
<protein>
    <submittedName>
        <fullName evidence="2">General secretion pathway protein H</fullName>
    </submittedName>
</protein>
<dbReference type="RefSeq" id="WP_072816662.1">
    <property type="nucleotide sequence ID" value="NZ_LT670849.1"/>
</dbReference>
<reference evidence="3" key="1">
    <citation type="submission" date="2016-11" db="EMBL/GenBank/DDBJ databases">
        <authorList>
            <person name="Varghese N."/>
            <person name="Submissions S."/>
        </authorList>
    </citation>
    <scope>NUCLEOTIDE SEQUENCE [LARGE SCALE GENOMIC DNA]</scope>
    <source>
        <strain evidence="3">GAS401</strain>
    </source>
</reference>
<keyword evidence="3" id="KW-1185">Reference proteome</keyword>
<evidence type="ECO:0000256" key="1">
    <source>
        <dbReference type="SAM" id="Phobius"/>
    </source>
</evidence>
<dbReference type="Proteomes" id="UP000184096">
    <property type="component" value="Chromosome I"/>
</dbReference>
<accession>A0A1M7T2I9</accession>
<dbReference type="EMBL" id="LT670849">
    <property type="protein sequence ID" value="SHN64909.1"/>
    <property type="molecule type" value="Genomic_DNA"/>
</dbReference>
<dbReference type="OrthoDB" id="7366901at2"/>
<dbReference type="InterPro" id="IPR012902">
    <property type="entry name" value="N_methyl_site"/>
</dbReference>
<keyword evidence="1" id="KW-0812">Transmembrane</keyword>
<proteinExistence type="predicted"/>